<dbReference type="PROSITE" id="PS50015">
    <property type="entry name" value="SAP_B"/>
    <property type="match status" value="1"/>
</dbReference>
<keyword evidence="3" id="KW-0964">Secreted</keyword>
<dbReference type="Proteomes" id="UP001432027">
    <property type="component" value="Unassembled WGS sequence"/>
</dbReference>
<feature type="non-terminal residue" evidence="16">
    <location>
        <position position="1"/>
    </location>
</feature>
<dbReference type="InterPro" id="IPR045473">
    <property type="entry name" value="ASM_C"/>
</dbReference>
<dbReference type="Pfam" id="PF19272">
    <property type="entry name" value="ASMase_C"/>
    <property type="match status" value="1"/>
</dbReference>
<dbReference type="InterPro" id="IPR008139">
    <property type="entry name" value="SaposinB_dom"/>
</dbReference>
<dbReference type="InterPro" id="IPR011001">
    <property type="entry name" value="Saposin-like"/>
</dbReference>
<keyword evidence="17" id="KW-1185">Reference proteome</keyword>
<evidence type="ECO:0000256" key="13">
    <source>
        <dbReference type="PIRSR" id="PIRSR000948-2"/>
    </source>
</evidence>
<evidence type="ECO:0000256" key="3">
    <source>
        <dbReference type="ARBA" id="ARBA00022525"/>
    </source>
</evidence>
<feature type="disulfide bond" evidence="13">
    <location>
        <begin position="50"/>
        <end position="115"/>
    </location>
</feature>
<dbReference type="GO" id="GO:0046872">
    <property type="term" value="F:metal ion binding"/>
    <property type="evidence" value="ECO:0007669"/>
    <property type="project" value="UniProtKB-KW"/>
</dbReference>
<dbReference type="GO" id="GO:0046513">
    <property type="term" value="P:ceramide biosynthetic process"/>
    <property type="evidence" value="ECO:0007669"/>
    <property type="project" value="UniProtKB-ARBA"/>
</dbReference>
<evidence type="ECO:0000256" key="4">
    <source>
        <dbReference type="ARBA" id="ARBA00022723"/>
    </source>
</evidence>
<keyword evidence="7 12" id="KW-0862">Zinc</keyword>
<protein>
    <recommendedName>
        <fullName evidence="15">Saposin B-type domain-containing protein</fullName>
    </recommendedName>
</protein>
<evidence type="ECO:0000259" key="15">
    <source>
        <dbReference type="PROSITE" id="PS50015"/>
    </source>
</evidence>
<feature type="binding site" evidence="12">
    <location>
        <position position="248"/>
    </location>
    <ligand>
        <name>Zn(2+)</name>
        <dbReference type="ChEBI" id="CHEBI:29105"/>
        <label>1</label>
    </ligand>
</feature>
<dbReference type="Pfam" id="PF00149">
    <property type="entry name" value="Metallophos"/>
    <property type="match status" value="1"/>
</dbReference>
<keyword evidence="5 14" id="KW-0732">Signal</keyword>
<keyword evidence="8 13" id="KW-1015">Disulfide bond</keyword>
<comment type="caution">
    <text evidence="16">The sequence shown here is derived from an EMBL/GenBank/DDBJ whole genome shotgun (WGS) entry which is preliminary data.</text>
</comment>
<feature type="disulfide bond" evidence="13">
    <location>
        <begin position="47"/>
        <end position="122"/>
    </location>
</feature>
<evidence type="ECO:0000256" key="6">
    <source>
        <dbReference type="ARBA" id="ARBA00022801"/>
    </source>
</evidence>
<reference evidence="16" key="1">
    <citation type="submission" date="2023-10" db="EMBL/GenBank/DDBJ databases">
        <title>Genome assembly of Pristionchus species.</title>
        <authorList>
            <person name="Yoshida K."/>
            <person name="Sommer R.J."/>
        </authorList>
    </citation>
    <scope>NUCLEOTIDE SEQUENCE</scope>
    <source>
        <strain evidence="16">RS0144</strain>
    </source>
</reference>
<dbReference type="SUPFAM" id="SSF56300">
    <property type="entry name" value="Metallo-dependent phosphatases"/>
    <property type="match status" value="1"/>
</dbReference>
<dbReference type="GO" id="GO:0016020">
    <property type="term" value="C:membrane"/>
    <property type="evidence" value="ECO:0007669"/>
    <property type="project" value="GOC"/>
</dbReference>
<feature type="domain" description="Saposin B-type" evidence="15">
    <location>
        <begin position="43"/>
        <end position="126"/>
    </location>
</feature>
<feature type="signal peptide" evidence="14">
    <location>
        <begin position="1"/>
        <end position="34"/>
    </location>
</feature>
<feature type="binding site" evidence="12">
    <location>
        <position position="431"/>
    </location>
    <ligand>
        <name>Zn(2+)</name>
        <dbReference type="ChEBI" id="CHEBI:29105"/>
        <label>1</label>
    </ligand>
</feature>
<evidence type="ECO:0000256" key="14">
    <source>
        <dbReference type="SAM" id="SignalP"/>
    </source>
</evidence>
<feature type="binding site" evidence="12">
    <location>
        <position position="395"/>
    </location>
    <ligand>
        <name>Zn(2+)</name>
        <dbReference type="ChEBI" id="CHEBI:29105"/>
        <label>2</label>
    </ligand>
</feature>
<feature type="binding site" evidence="12">
    <location>
        <position position="166"/>
    </location>
    <ligand>
        <name>Zn(2+)</name>
        <dbReference type="ChEBI" id="CHEBI:29105"/>
        <label>1</label>
    </ligand>
</feature>
<dbReference type="PANTHER" id="PTHR10340:SF31">
    <property type="entry name" value="SPHINGOMYELIN PHOSPHODIESTERASE ASM-3-RELATED"/>
    <property type="match status" value="1"/>
</dbReference>
<evidence type="ECO:0000256" key="5">
    <source>
        <dbReference type="ARBA" id="ARBA00022729"/>
    </source>
</evidence>
<comment type="catalytic activity">
    <reaction evidence="11">
        <text>a sphingomyelin + H2O = phosphocholine + an N-acylsphing-4-enine + H(+)</text>
        <dbReference type="Rhea" id="RHEA:19253"/>
        <dbReference type="ChEBI" id="CHEBI:15377"/>
        <dbReference type="ChEBI" id="CHEBI:15378"/>
        <dbReference type="ChEBI" id="CHEBI:17636"/>
        <dbReference type="ChEBI" id="CHEBI:52639"/>
        <dbReference type="ChEBI" id="CHEBI:295975"/>
        <dbReference type="EC" id="3.1.4.12"/>
    </reaction>
    <physiologicalReaction direction="left-to-right" evidence="11">
        <dbReference type="Rhea" id="RHEA:19254"/>
    </physiologicalReaction>
</comment>
<feature type="chain" id="PRO_5043439565" description="Saposin B-type domain-containing protein" evidence="14">
    <location>
        <begin position="35"/>
        <end position="649"/>
    </location>
</feature>
<keyword evidence="6" id="KW-0378">Hydrolase</keyword>
<dbReference type="GO" id="GO:0061750">
    <property type="term" value="F:acid sphingomyelin phosphodiesterase activity"/>
    <property type="evidence" value="ECO:0007669"/>
    <property type="project" value="TreeGrafter"/>
</dbReference>
<feature type="disulfide bond" evidence="13">
    <location>
        <begin position="78"/>
        <end position="89"/>
    </location>
</feature>
<keyword evidence="10" id="KW-0326">Glycosidase</keyword>
<organism evidence="16 17">
    <name type="scientific">Pristionchus entomophagus</name>
    <dbReference type="NCBI Taxonomy" id="358040"/>
    <lineage>
        <taxon>Eukaryota</taxon>
        <taxon>Metazoa</taxon>
        <taxon>Ecdysozoa</taxon>
        <taxon>Nematoda</taxon>
        <taxon>Chromadorea</taxon>
        <taxon>Rhabditida</taxon>
        <taxon>Rhabditina</taxon>
        <taxon>Diplogasteromorpha</taxon>
        <taxon>Diplogasteroidea</taxon>
        <taxon>Neodiplogasteridae</taxon>
        <taxon>Pristionchus</taxon>
    </lineage>
</organism>
<dbReference type="PIRSF" id="PIRSF000948">
    <property type="entry name" value="Sphingomy_PDE"/>
    <property type="match status" value="1"/>
</dbReference>
<evidence type="ECO:0000313" key="16">
    <source>
        <dbReference type="EMBL" id="GMT05514.1"/>
    </source>
</evidence>
<dbReference type="GO" id="GO:0016798">
    <property type="term" value="F:hydrolase activity, acting on glycosyl bonds"/>
    <property type="evidence" value="ECO:0007669"/>
    <property type="project" value="UniProtKB-KW"/>
</dbReference>
<feature type="binding site" evidence="12">
    <location>
        <position position="248"/>
    </location>
    <ligand>
        <name>Zn(2+)</name>
        <dbReference type="ChEBI" id="CHEBI:29105"/>
        <label>2</label>
    </ligand>
</feature>
<dbReference type="PANTHER" id="PTHR10340">
    <property type="entry name" value="SPHINGOMYELIN PHOSPHODIESTERASE"/>
    <property type="match status" value="1"/>
</dbReference>
<dbReference type="GO" id="GO:0005615">
    <property type="term" value="C:extracellular space"/>
    <property type="evidence" value="ECO:0007669"/>
    <property type="project" value="TreeGrafter"/>
</dbReference>
<dbReference type="GO" id="GO:0006685">
    <property type="term" value="P:sphingomyelin catabolic process"/>
    <property type="evidence" value="ECO:0007669"/>
    <property type="project" value="InterPro"/>
</dbReference>
<proteinExistence type="inferred from homology"/>
<dbReference type="AlphaFoldDB" id="A0AAV5UHW6"/>
<dbReference type="InterPro" id="IPR041805">
    <property type="entry name" value="ASMase/PPN1_MPP"/>
</dbReference>
<evidence type="ECO:0000256" key="1">
    <source>
        <dbReference type="ARBA" id="ARBA00004613"/>
    </source>
</evidence>
<comment type="subcellular location">
    <subcellularLocation>
        <location evidence="1">Secreted</location>
    </subcellularLocation>
</comment>
<feature type="binding site" evidence="12">
    <location>
        <position position="288"/>
    </location>
    <ligand>
        <name>Zn(2+)</name>
        <dbReference type="ChEBI" id="CHEBI:29105"/>
        <label>2</label>
    </ligand>
</feature>
<comment type="similarity">
    <text evidence="2">Belongs to the acid sphingomyelinase family.</text>
</comment>
<evidence type="ECO:0000256" key="9">
    <source>
        <dbReference type="ARBA" id="ARBA00023180"/>
    </source>
</evidence>
<dbReference type="InterPro" id="IPR029052">
    <property type="entry name" value="Metallo-depent_PP-like"/>
</dbReference>
<dbReference type="SMART" id="SM00741">
    <property type="entry name" value="SapB"/>
    <property type="match status" value="1"/>
</dbReference>
<feature type="disulfide bond" evidence="13">
    <location>
        <begin position="559"/>
        <end position="563"/>
    </location>
</feature>
<evidence type="ECO:0000313" key="17">
    <source>
        <dbReference type="Proteomes" id="UP001432027"/>
    </source>
</evidence>
<dbReference type="InterPro" id="IPR004843">
    <property type="entry name" value="Calcineurin-like_PHP"/>
</dbReference>
<name>A0AAV5UHW6_9BILA</name>
<sequence length="649" mass="73292">FTSSAFGPLTFCKQAKMLHRLLVAGLLLMGCALAAPAAKVSNLETSCSTCEFAVRVLHNMWGSDTMDACAAEFIDAICEELQIYDHFVCTGIASAFADEAVWVIGEILIEPEELCGLLIDGCGNFVNPLTQSWNLSIAPNKPARVAPKPIDKTKPTIKVLHLSDLHVDRKYAVGMEAKCGEPQCCRPLGDPDEVKNPNINNAADRIEKPAGKWGTVADCDTPYWLLTNMLDHIAATHKDIDYVVVSGDLESHADWDYTRERHQEMVKNSSDTIRSRLSNIPTFFAVGNHEGVPIDSFAPHFTPERFHMDWLYGTMADAWKGWVPEDQMDTVWYSGCFMRKLWPGLRVVSLNNGYGDHINFFLYVNQTDPDGTLSWFQNQLLDAEKAGDKVHVVAHIPGGSGEALEGWAINYYKVVNRFEDTITAQFFGHTHSEEFNMFYEDPDDASSRPTGVTWSAPSLTTYSEYFPAYRIYEIEGKYEGSQYRVVDWAEYYVNITEANATPAKDPEWKTLYASVLDEYEMADASPAEWDKFITKMITDDKLFGRYRKNFYRQLDMGDCDWSCRRGFLCSARKNHHFTPICDDIPLDPPSGGRRVSALTSSSIERKAKRRRVTPTVERMPTKEEVIERARNIVSKHQLKTNRADATCNV</sequence>
<gene>
    <name evidence="16" type="ORF">PENTCL1PPCAC_27688</name>
</gene>
<feature type="disulfide bond" evidence="13">
    <location>
        <begin position="185"/>
        <end position="219"/>
    </location>
</feature>
<evidence type="ECO:0000256" key="2">
    <source>
        <dbReference type="ARBA" id="ARBA00008234"/>
    </source>
</evidence>
<feature type="binding site" evidence="12">
    <location>
        <position position="164"/>
    </location>
    <ligand>
        <name>Zn(2+)</name>
        <dbReference type="ChEBI" id="CHEBI:29105"/>
        <label>1</label>
    </ligand>
</feature>
<dbReference type="SUPFAM" id="SSF47862">
    <property type="entry name" value="Saposin"/>
    <property type="match status" value="1"/>
</dbReference>
<evidence type="ECO:0000256" key="10">
    <source>
        <dbReference type="ARBA" id="ARBA00023295"/>
    </source>
</evidence>
<dbReference type="InterPro" id="IPR011160">
    <property type="entry name" value="Sphingomy_PDE"/>
</dbReference>
<keyword evidence="9" id="KW-0325">Glycoprotein</keyword>
<feature type="binding site" evidence="12">
    <location>
        <position position="429"/>
    </location>
    <ligand>
        <name>Zn(2+)</name>
        <dbReference type="ChEBI" id="CHEBI:29105"/>
        <label>2</label>
    </ligand>
</feature>
<dbReference type="CDD" id="cd00842">
    <property type="entry name" value="MPP_ASMase"/>
    <property type="match status" value="1"/>
</dbReference>
<accession>A0AAV5UHW6</accession>
<dbReference type="GO" id="GO:0005764">
    <property type="term" value="C:lysosome"/>
    <property type="evidence" value="ECO:0007669"/>
    <property type="project" value="TreeGrafter"/>
</dbReference>
<feature type="disulfide bond" evidence="13">
    <location>
        <begin position="179"/>
        <end position="184"/>
    </location>
</feature>
<dbReference type="Gene3D" id="3.60.21.10">
    <property type="match status" value="1"/>
</dbReference>
<evidence type="ECO:0000256" key="11">
    <source>
        <dbReference type="ARBA" id="ARBA00047268"/>
    </source>
</evidence>
<comment type="cofactor">
    <cofactor evidence="12">
        <name>Zn(2+)</name>
        <dbReference type="ChEBI" id="CHEBI:29105"/>
    </cofactor>
    <text evidence="12">Binds 2 Zn(2+) ions per subunit.</text>
</comment>
<evidence type="ECO:0000256" key="7">
    <source>
        <dbReference type="ARBA" id="ARBA00022833"/>
    </source>
</evidence>
<evidence type="ECO:0000256" key="12">
    <source>
        <dbReference type="PIRSR" id="PIRSR000948-1"/>
    </source>
</evidence>
<dbReference type="EMBL" id="BTSX01000006">
    <property type="protein sequence ID" value="GMT05514.1"/>
    <property type="molecule type" value="Genomic_DNA"/>
</dbReference>
<keyword evidence="4 12" id="KW-0479">Metal-binding</keyword>
<evidence type="ECO:0000256" key="8">
    <source>
        <dbReference type="ARBA" id="ARBA00023157"/>
    </source>
</evidence>